<sequence>MAEEITYTQEQLNEALETAKNDWKEQELNPIVAERDDLLQYKPKEVSEAEKAMAAKQEELWNKEVSLSLKEHGLESFASIVKVSNEEELKEVITTLNTFVNELKVSMGYVPNDHNKQSEYTAAESKKDTKGMIASKFSKLFN</sequence>
<proteinExistence type="predicted"/>
<evidence type="ECO:0000313" key="2">
    <source>
        <dbReference type="EMBL" id="MEQ2466172.1"/>
    </source>
</evidence>
<dbReference type="RefSeq" id="WP_349204776.1">
    <property type="nucleotide sequence ID" value="NZ_JBBMFN010000022.1"/>
</dbReference>
<keyword evidence="1" id="KW-0175">Coiled coil</keyword>
<gene>
    <name evidence="2" type="ORF">WMO63_10910</name>
</gene>
<reference evidence="2 3" key="1">
    <citation type="submission" date="2024-03" db="EMBL/GenBank/DDBJ databases">
        <title>Human intestinal bacterial collection.</title>
        <authorList>
            <person name="Pauvert C."/>
            <person name="Hitch T.C.A."/>
            <person name="Clavel T."/>
        </authorList>
    </citation>
    <scope>NUCLEOTIDE SEQUENCE [LARGE SCALE GENOMIC DNA]</scope>
    <source>
        <strain evidence="2 3">CLA-SR-H024</strain>
    </source>
</reference>
<comment type="caution">
    <text evidence="2">The sequence shown here is derived from an EMBL/GenBank/DDBJ whole genome shotgun (WGS) entry which is preliminary data.</text>
</comment>
<keyword evidence="3" id="KW-1185">Reference proteome</keyword>
<evidence type="ECO:0008006" key="4">
    <source>
        <dbReference type="Google" id="ProtNLM"/>
    </source>
</evidence>
<organism evidence="2 3">
    <name type="scientific">Niallia hominis</name>
    <dbReference type="NCBI Taxonomy" id="3133173"/>
    <lineage>
        <taxon>Bacteria</taxon>
        <taxon>Bacillati</taxon>
        <taxon>Bacillota</taxon>
        <taxon>Bacilli</taxon>
        <taxon>Bacillales</taxon>
        <taxon>Bacillaceae</taxon>
        <taxon>Niallia</taxon>
    </lineage>
</organism>
<feature type="coiled-coil region" evidence="1">
    <location>
        <begin position="2"/>
        <end position="29"/>
    </location>
</feature>
<name>A0ABV1F1F6_9BACI</name>
<evidence type="ECO:0000313" key="3">
    <source>
        <dbReference type="Proteomes" id="UP001465426"/>
    </source>
</evidence>
<dbReference type="EMBL" id="JBBMFN010000022">
    <property type="protein sequence ID" value="MEQ2466172.1"/>
    <property type="molecule type" value="Genomic_DNA"/>
</dbReference>
<protein>
    <recommendedName>
        <fullName evidence="4">DUF4355 domain-containing protein</fullName>
    </recommendedName>
</protein>
<accession>A0ABV1F1F6</accession>
<dbReference type="Proteomes" id="UP001465426">
    <property type="component" value="Unassembled WGS sequence"/>
</dbReference>
<evidence type="ECO:0000256" key="1">
    <source>
        <dbReference type="SAM" id="Coils"/>
    </source>
</evidence>